<gene>
    <name evidence="8" type="ORF">Cgig2_029328</name>
</gene>
<keyword evidence="6 7" id="KW-0472">Membrane</keyword>
<dbReference type="GO" id="GO:0005345">
    <property type="term" value="F:purine nucleobase transmembrane transporter activity"/>
    <property type="evidence" value="ECO:0007669"/>
    <property type="project" value="UniProtKB-UniRule"/>
</dbReference>
<name>A0A9Q1KS95_9CARY</name>
<dbReference type="Pfam" id="PF16913">
    <property type="entry name" value="PUNUT"/>
    <property type="match status" value="1"/>
</dbReference>
<evidence type="ECO:0000256" key="1">
    <source>
        <dbReference type="ARBA" id="ARBA00004141"/>
    </source>
</evidence>
<evidence type="ECO:0000256" key="4">
    <source>
        <dbReference type="ARBA" id="ARBA00022692"/>
    </source>
</evidence>
<evidence type="ECO:0000256" key="7">
    <source>
        <dbReference type="RuleBase" id="RU368015"/>
    </source>
</evidence>
<feature type="transmembrane region" description="Helical" evidence="7">
    <location>
        <begin position="282"/>
        <end position="304"/>
    </location>
</feature>
<dbReference type="EMBL" id="JAKOGI010000018">
    <property type="protein sequence ID" value="KAJ8449966.1"/>
    <property type="molecule type" value="Genomic_DNA"/>
</dbReference>
<protein>
    <recommendedName>
        <fullName evidence="7">Probable purine permease</fullName>
    </recommendedName>
</protein>
<feature type="transmembrane region" description="Helical" evidence="7">
    <location>
        <begin position="172"/>
        <end position="190"/>
    </location>
</feature>
<feature type="transmembrane region" description="Helical" evidence="7">
    <location>
        <begin position="241"/>
        <end position="262"/>
    </location>
</feature>
<comment type="subcellular location">
    <subcellularLocation>
        <location evidence="1 7">Membrane</location>
        <topology evidence="1 7">Multi-pass membrane protein</topology>
    </subcellularLocation>
</comment>
<feature type="transmembrane region" description="Helical" evidence="7">
    <location>
        <begin position="119"/>
        <end position="140"/>
    </location>
</feature>
<feature type="transmembrane region" description="Helical" evidence="7">
    <location>
        <begin position="146"/>
        <end position="165"/>
    </location>
</feature>
<feature type="transmembrane region" description="Helical" evidence="7">
    <location>
        <begin position="78"/>
        <end position="98"/>
    </location>
</feature>
<keyword evidence="4 7" id="KW-0812">Transmembrane</keyword>
<feature type="transmembrane region" description="Helical" evidence="7">
    <location>
        <begin position="338"/>
        <end position="356"/>
    </location>
</feature>
<evidence type="ECO:0000256" key="3">
    <source>
        <dbReference type="ARBA" id="ARBA00022448"/>
    </source>
</evidence>
<dbReference type="GO" id="GO:0016020">
    <property type="term" value="C:membrane"/>
    <property type="evidence" value="ECO:0007669"/>
    <property type="project" value="UniProtKB-SubCell"/>
</dbReference>
<proteinExistence type="inferred from homology"/>
<keyword evidence="3 7" id="KW-0813">Transport</keyword>
<dbReference type="AlphaFoldDB" id="A0A9Q1KS95"/>
<dbReference type="InterPro" id="IPR030182">
    <property type="entry name" value="PUP_plant"/>
</dbReference>
<organism evidence="8 9">
    <name type="scientific">Carnegiea gigantea</name>
    <dbReference type="NCBI Taxonomy" id="171969"/>
    <lineage>
        <taxon>Eukaryota</taxon>
        <taxon>Viridiplantae</taxon>
        <taxon>Streptophyta</taxon>
        <taxon>Embryophyta</taxon>
        <taxon>Tracheophyta</taxon>
        <taxon>Spermatophyta</taxon>
        <taxon>Magnoliopsida</taxon>
        <taxon>eudicotyledons</taxon>
        <taxon>Gunneridae</taxon>
        <taxon>Pentapetalae</taxon>
        <taxon>Caryophyllales</taxon>
        <taxon>Cactineae</taxon>
        <taxon>Cactaceae</taxon>
        <taxon>Cactoideae</taxon>
        <taxon>Echinocereeae</taxon>
        <taxon>Carnegiea</taxon>
    </lineage>
</organism>
<evidence type="ECO:0000256" key="5">
    <source>
        <dbReference type="ARBA" id="ARBA00022989"/>
    </source>
</evidence>
<evidence type="ECO:0000256" key="6">
    <source>
        <dbReference type="ARBA" id="ARBA00023136"/>
    </source>
</evidence>
<evidence type="ECO:0000313" key="8">
    <source>
        <dbReference type="EMBL" id="KAJ8449966.1"/>
    </source>
</evidence>
<feature type="transmembrane region" description="Helical" evidence="7">
    <location>
        <begin position="202"/>
        <end position="220"/>
    </location>
</feature>
<keyword evidence="5 7" id="KW-1133">Transmembrane helix</keyword>
<dbReference type="OrthoDB" id="1717816at2759"/>
<feature type="transmembrane region" description="Helical" evidence="7">
    <location>
        <begin position="45"/>
        <end position="66"/>
    </location>
</feature>
<reference evidence="8" key="1">
    <citation type="submission" date="2022-04" db="EMBL/GenBank/DDBJ databases">
        <title>Carnegiea gigantea Genome sequencing and assembly v2.</title>
        <authorList>
            <person name="Copetti D."/>
            <person name="Sanderson M.J."/>
            <person name="Burquez A."/>
            <person name="Wojciechowski M.F."/>
        </authorList>
    </citation>
    <scope>NUCLEOTIDE SEQUENCE</scope>
    <source>
        <strain evidence="8">SGP5-SGP5p</strain>
        <tissue evidence="8">Aerial part</tissue>
    </source>
</reference>
<dbReference type="GO" id="GO:0015211">
    <property type="term" value="F:purine nucleoside transmembrane transporter activity"/>
    <property type="evidence" value="ECO:0007669"/>
    <property type="project" value="UniProtKB-UniRule"/>
</dbReference>
<dbReference type="SUPFAM" id="SSF103481">
    <property type="entry name" value="Multidrug resistance efflux transporter EmrE"/>
    <property type="match status" value="1"/>
</dbReference>
<comment type="similarity">
    <text evidence="2 7">Belongs to the purine permeases (TC 2.A.7.14) family.</text>
</comment>
<feature type="transmembrane region" description="Helical" evidence="7">
    <location>
        <begin position="311"/>
        <end position="332"/>
    </location>
</feature>
<accession>A0A9Q1KS95</accession>
<dbReference type="InterPro" id="IPR037185">
    <property type="entry name" value="EmrE-like"/>
</dbReference>
<evidence type="ECO:0000256" key="2">
    <source>
        <dbReference type="ARBA" id="ARBA00006213"/>
    </source>
</evidence>
<sequence>MGDVEGQELNIIAVWDLSKDAMSRQVEGATTNPPDPSQHRGFKRWVLIGIYIVFVLLGQSVAMSLGRLYYDKGGKSKWLATLIQLVGFPVILPLYYILPLRKTQLDCLPRNHPLKAASVYIFLGLYTTALCMLYSIGLMYLPVSTFSLICASQLAFNALFSFFLNSQKFTPYIVNSLVLLTISSTLLLFNPNNSLPKGASKSKYNIGFICAIANSAGYGLQLSLTQLTFNRILKRDSFKAILDMIVCPASAASFAAVVGLFASGEWWTLKGEMDRFELGKVSYLMTLIWIALSWQLFTIGLVALIVNVSSLFSNVISTFGLPIVPVLAVVFFHDSMDGIKVVAMLLAIWGFVSYAYHQYLDHHKARTTSATTM</sequence>
<keyword evidence="9" id="KW-1185">Reference proteome</keyword>
<dbReference type="PANTHER" id="PTHR31376">
    <property type="entry name" value="OS09G0467300 PROTEIN-RELATED"/>
    <property type="match status" value="1"/>
</dbReference>
<dbReference type="PANTHER" id="PTHR31376:SF17">
    <property type="entry name" value="PURINE PERMEASE 21-RELATED"/>
    <property type="match status" value="1"/>
</dbReference>
<evidence type="ECO:0000313" key="9">
    <source>
        <dbReference type="Proteomes" id="UP001153076"/>
    </source>
</evidence>
<comment type="caution">
    <text evidence="8">The sequence shown here is derived from an EMBL/GenBank/DDBJ whole genome shotgun (WGS) entry which is preliminary data.</text>
</comment>
<dbReference type="Proteomes" id="UP001153076">
    <property type="component" value="Unassembled WGS sequence"/>
</dbReference>